<dbReference type="AlphaFoldDB" id="A0AA96JT78"/>
<name>A0AA96JT78_9BACT</name>
<evidence type="ECO:0008006" key="3">
    <source>
        <dbReference type="Google" id="ProtNLM"/>
    </source>
</evidence>
<dbReference type="Proteomes" id="UP001302719">
    <property type="component" value="Chromosome"/>
</dbReference>
<proteinExistence type="predicted"/>
<protein>
    <recommendedName>
        <fullName evidence="3">Lipoprotein</fullName>
    </recommendedName>
</protein>
<accession>A0AA96JT78</accession>
<dbReference type="EMBL" id="CP116967">
    <property type="protein sequence ID" value="WNM58875.1"/>
    <property type="molecule type" value="Genomic_DNA"/>
</dbReference>
<dbReference type="KEGG" id="nall:PP769_03650"/>
<dbReference type="RefSeq" id="WP_312645320.1">
    <property type="nucleotide sequence ID" value="NZ_CP116967.1"/>
</dbReference>
<evidence type="ECO:0000313" key="1">
    <source>
        <dbReference type="EMBL" id="WNM58875.1"/>
    </source>
</evidence>
<organism evidence="1 2">
    <name type="scientific">Candidatus Nitrospira allomarina</name>
    <dbReference type="NCBI Taxonomy" id="3020900"/>
    <lineage>
        <taxon>Bacteria</taxon>
        <taxon>Pseudomonadati</taxon>
        <taxon>Nitrospirota</taxon>
        <taxon>Nitrospiria</taxon>
        <taxon>Nitrospirales</taxon>
        <taxon>Nitrospiraceae</taxon>
        <taxon>Nitrospira</taxon>
    </lineage>
</organism>
<reference evidence="1 2" key="1">
    <citation type="submission" date="2023-01" db="EMBL/GenBank/DDBJ databases">
        <title>Cultivation and genomic characterization of new, ubiquitous marine nitrite-oxidizing bacteria from the Nitrospirales.</title>
        <authorList>
            <person name="Mueller A.J."/>
            <person name="Daebeler A."/>
            <person name="Herbold C.W."/>
            <person name="Kirkegaard R.H."/>
            <person name="Daims H."/>
        </authorList>
    </citation>
    <scope>NUCLEOTIDE SEQUENCE [LARGE SCALE GENOMIC DNA]</scope>
    <source>
        <strain evidence="1 2">VA</strain>
    </source>
</reference>
<dbReference type="PROSITE" id="PS51257">
    <property type="entry name" value="PROKAR_LIPOPROTEIN"/>
    <property type="match status" value="1"/>
</dbReference>
<gene>
    <name evidence="1" type="ORF">PP769_03650</name>
</gene>
<keyword evidence="2" id="KW-1185">Reference proteome</keyword>
<sequence>MRQILKIPTGYFLIFCTLGLLSFSSCGAVGPPIPPEKVGIEAKRLKQQQDQAKTEGALDQDPLNVPLEEAVELPTVYPIDTR</sequence>
<evidence type="ECO:0000313" key="2">
    <source>
        <dbReference type="Proteomes" id="UP001302719"/>
    </source>
</evidence>